<name>A0A6F8ZC78_9FIRM</name>
<sequence>MGSQTPASLLVAAGAAGCRSSGAAGTRWAGGTGRAELEQYLVLKEPGAMTVSESAAWLGTTFSAAAILTQRMARAGLVSR</sequence>
<dbReference type="AlphaFoldDB" id="A0A6F8ZC78"/>
<proteinExistence type="predicted"/>
<dbReference type="EMBL" id="LR778114">
    <property type="protein sequence ID" value="CAB1127531.1"/>
    <property type="molecule type" value="Genomic_DNA"/>
</dbReference>
<reference evidence="1 2" key="1">
    <citation type="submission" date="2020-02" db="EMBL/GenBank/DDBJ databases">
        <authorList>
            <person name="Hogendoorn C."/>
        </authorList>
    </citation>
    <scope>NUCLEOTIDE SEQUENCE [LARGE SCALE GENOMIC DNA]</scope>
    <source>
        <strain evidence="1">R501</strain>
    </source>
</reference>
<evidence type="ECO:0000313" key="1">
    <source>
        <dbReference type="EMBL" id="CAB1127531.1"/>
    </source>
</evidence>
<dbReference type="InterPro" id="IPR036388">
    <property type="entry name" value="WH-like_DNA-bd_sf"/>
</dbReference>
<dbReference type="Proteomes" id="UP000503399">
    <property type="component" value="Chromosome"/>
</dbReference>
<dbReference type="KEGG" id="hfv:R50_0025"/>
<gene>
    <name evidence="1" type="ORF">R50_0025</name>
</gene>
<dbReference type="Gene3D" id="1.10.10.10">
    <property type="entry name" value="Winged helix-like DNA-binding domain superfamily/Winged helix DNA-binding domain"/>
    <property type="match status" value="1"/>
</dbReference>
<organism evidence="1 2">
    <name type="scientific">Candidatus Hydrogenisulfobacillus filiaventi</name>
    <dbReference type="NCBI Taxonomy" id="2707344"/>
    <lineage>
        <taxon>Bacteria</taxon>
        <taxon>Bacillati</taxon>
        <taxon>Bacillota</taxon>
        <taxon>Clostridia</taxon>
        <taxon>Eubacteriales</taxon>
        <taxon>Clostridiales Family XVII. Incertae Sedis</taxon>
        <taxon>Candidatus Hydrogenisulfobacillus</taxon>
    </lineage>
</organism>
<evidence type="ECO:0000313" key="2">
    <source>
        <dbReference type="Proteomes" id="UP000503399"/>
    </source>
</evidence>
<accession>A0A6F8ZC78</accession>
<protein>
    <submittedName>
        <fullName evidence="1">Uncharacterized protein</fullName>
    </submittedName>
</protein>
<keyword evidence="2" id="KW-1185">Reference proteome</keyword>